<proteinExistence type="predicted"/>
<sequence length="60" mass="6781">MKKLPPNMRPPSLKARGSHPNQDEARRQGGPACRGPRRKILKQSLGQETRQQISMTLPHL</sequence>
<name>A0ABP0G833_CLALP</name>
<dbReference type="EMBL" id="CAWYQH010000106">
    <property type="protein sequence ID" value="CAK8687984.1"/>
    <property type="molecule type" value="Genomic_DNA"/>
</dbReference>
<accession>A0ABP0G833</accession>
<reference evidence="2 3" key="1">
    <citation type="submission" date="2024-02" db="EMBL/GenBank/DDBJ databases">
        <authorList>
            <person name="Daric V."/>
            <person name="Darras S."/>
        </authorList>
    </citation>
    <scope>NUCLEOTIDE SEQUENCE [LARGE SCALE GENOMIC DNA]</scope>
</reference>
<protein>
    <submittedName>
        <fullName evidence="2">Uncharacterized protein</fullName>
    </submittedName>
</protein>
<organism evidence="2 3">
    <name type="scientific">Clavelina lepadiformis</name>
    <name type="common">Light-bulb sea squirt</name>
    <name type="synonym">Ascidia lepadiformis</name>
    <dbReference type="NCBI Taxonomy" id="159417"/>
    <lineage>
        <taxon>Eukaryota</taxon>
        <taxon>Metazoa</taxon>
        <taxon>Chordata</taxon>
        <taxon>Tunicata</taxon>
        <taxon>Ascidiacea</taxon>
        <taxon>Aplousobranchia</taxon>
        <taxon>Clavelinidae</taxon>
        <taxon>Clavelina</taxon>
    </lineage>
</organism>
<gene>
    <name evidence="2" type="ORF">CVLEPA_LOCUS20028</name>
</gene>
<dbReference type="Proteomes" id="UP001642483">
    <property type="component" value="Unassembled WGS sequence"/>
</dbReference>
<evidence type="ECO:0000256" key="1">
    <source>
        <dbReference type="SAM" id="MobiDB-lite"/>
    </source>
</evidence>
<feature type="region of interest" description="Disordered" evidence="1">
    <location>
        <begin position="1"/>
        <end position="37"/>
    </location>
</feature>
<comment type="caution">
    <text evidence="2">The sequence shown here is derived from an EMBL/GenBank/DDBJ whole genome shotgun (WGS) entry which is preliminary data.</text>
</comment>
<evidence type="ECO:0000313" key="2">
    <source>
        <dbReference type="EMBL" id="CAK8687984.1"/>
    </source>
</evidence>
<keyword evidence="3" id="KW-1185">Reference proteome</keyword>
<evidence type="ECO:0000313" key="3">
    <source>
        <dbReference type="Proteomes" id="UP001642483"/>
    </source>
</evidence>